<reference evidence="7 8" key="2">
    <citation type="submission" date="2020-03" db="EMBL/GenBank/DDBJ databases">
        <title>Roseomonas stagni sp. nov., isolated from pond water in Japan.</title>
        <authorList>
            <person name="Furuhata K."/>
            <person name="Miyamoto H."/>
            <person name="Goto K."/>
        </authorList>
    </citation>
    <scope>NUCLEOTIDE SEQUENCE [LARGE SCALE GENOMIC DNA]</scope>
    <source>
        <strain evidence="7 8">PeD5</strain>
    </source>
</reference>
<feature type="domain" description="HTH tetR-type" evidence="6">
    <location>
        <begin position="20"/>
        <end position="80"/>
    </location>
</feature>
<evidence type="ECO:0000256" key="5">
    <source>
        <dbReference type="SAM" id="MobiDB-lite"/>
    </source>
</evidence>
<dbReference type="PROSITE" id="PS50977">
    <property type="entry name" value="HTH_TETR_2"/>
    <property type="match status" value="1"/>
</dbReference>
<keyword evidence="3" id="KW-0804">Transcription</keyword>
<evidence type="ECO:0000256" key="1">
    <source>
        <dbReference type="ARBA" id="ARBA00023015"/>
    </source>
</evidence>
<reference evidence="7 8" key="1">
    <citation type="submission" date="2020-02" db="EMBL/GenBank/DDBJ databases">
        <authorList>
            <person name="Kim H.M."/>
            <person name="Jeon C.O."/>
        </authorList>
    </citation>
    <scope>NUCLEOTIDE SEQUENCE [LARGE SCALE GENOMIC DNA]</scope>
    <source>
        <strain evidence="7 8">PeD5</strain>
    </source>
</reference>
<dbReference type="Gene3D" id="1.10.357.10">
    <property type="entry name" value="Tetracycline Repressor, domain 2"/>
    <property type="match status" value="1"/>
</dbReference>
<feature type="DNA-binding region" description="H-T-H motif" evidence="4">
    <location>
        <begin position="43"/>
        <end position="62"/>
    </location>
</feature>
<evidence type="ECO:0000259" key="6">
    <source>
        <dbReference type="PROSITE" id="PS50977"/>
    </source>
</evidence>
<sequence length="215" mass="23388">MLDQVAEPPRRPGREPMPAAERSRLLIEAAEQVFLRDGYADANLDEVARLAGMSKRTLYQHFASKAALFEACIAAALAPVHVDHAAEEHDLAESLVAILRATGAHLLSARQVAIFRLVIAEGARTPELAEAFHRVIVSKGASTLQRRIEREMRRGRLRLPDAEAAAKMLFGMALGSAHIKLLLGLKAAPEPQEVERLSRLAVDVFLAGARLPATV</sequence>
<feature type="region of interest" description="Disordered" evidence="5">
    <location>
        <begin position="1"/>
        <end position="20"/>
    </location>
</feature>
<dbReference type="InterPro" id="IPR039536">
    <property type="entry name" value="TetR_C_Proteobacteria"/>
</dbReference>
<proteinExistence type="predicted"/>
<organism evidence="7 8">
    <name type="scientific">Falsiroseomonas algicola</name>
    <dbReference type="NCBI Taxonomy" id="2716930"/>
    <lineage>
        <taxon>Bacteria</taxon>
        <taxon>Pseudomonadati</taxon>
        <taxon>Pseudomonadota</taxon>
        <taxon>Alphaproteobacteria</taxon>
        <taxon>Acetobacterales</taxon>
        <taxon>Roseomonadaceae</taxon>
        <taxon>Falsiroseomonas</taxon>
    </lineage>
</organism>
<name>A0A6M1LJ42_9PROT</name>
<dbReference type="Pfam" id="PF00440">
    <property type="entry name" value="TetR_N"/>
    <property type="match status" value="1"/>
</dbReference>
<dbReference type="PRINTS" id="PR00455">
    <property type="entry name" value="HTHTETR"/>
</dbReference>
<keyword evidence="2 4" id="KW-0238">DNA-binding</keyword>
<accession>A0A6M1LJ42</accession>
<dbReference type="AlphaFoldDB" id="A0A6M1LJ42"/>
<dbReference type="GO" id="GO:0000976">
    <property type="term" value="F:transcription cis-regulatory region binding"/>
    <property type="evidence" value="ECO:0007669"/>
    <property type="project" value="TreeGrafter"/>
</dbReference>
<keyword evidence="1" id="KW-0805">Transcription regulation</keyword>
<evidence type="ECO:0000256" key="3">
    <source>
        <dbReference type="ARBA" id="ARBA00023163"/>
    </source>
</evidence>
<dbReference type="EMBL" id="JAAIKB010000003">
    <property type="protein sequence ID" value="NGM20355.1"/>
    <property type="molecule type" value="Genomic_DNA"/>
</dbReference>
<evidence type="ECO:0000256" key="4">
    <source>
        <dbReference type="PROSITE-ProRule" id="PRU00335"/>
    </source>
</evidence>
<dbReference type="InterPro" id="IPR001647">
    <property type="entry name" value="HTH_TetR"/>
</dbReference>
<dbReference type="InterPro" id="IPR009057">
    <property type="entry name" value="Homeodomain-like_sf"/>
</dbReference>
<dbReference type="InterPro" id="IPR050109">
    <property type="entry name" value="HTH-type_TetR-like_transc_reg"/>
</dbReference>
<protein>
    <submittedName>
        <fullName evidence="7">TetR/AcrR family transcriptional regulator</fullName>
    </submittedName>
</protein>
<dbReference type="FunFam" id="1.10.10.60:FF:000141">
    <property type="entry name" value="TetR family transcriptional regulator"/>
    <property type="match status" value="1"/>
</dbReference>
<dbReference type="Proteomes" id="UP000475385">
    <property type="component" value="Unassembled WGS sequence"/>
</dbReference>
<evidence type="ECO:0000256" key="2">
    <source>
        <dbReference type="ARBA" id="ARBA00023125"/>
    </source>
</evidence>
<dbReference type="GO" id="GO:0003700">
    <property type="term" value="F:DNA-binding transcription factor activity"/>
    <property type="evidence" value="ECO:0007669"/>
    <property type="project" value="TreeGrafter"/>
</dbReference>
<evidence type="ECO:0000313" key="7">
    <source>
        <dbReference type="EMBL" id="NGM20355.1"/>
    </source>
</evidence>
<dbReference type="PANTHER" id="PTHR30055:SF223">
    <property type="entry name" value="HTH-TYPE TRANSCRIPTIONAL REGULATOR UIDR"/>
    <property type="match status" value="1"/>
</dbReference>
<comment type="caution">
    <text evidence="7">The sequence shown here is derived from an EMBL/GenBank/DDBJ whole genome shotgun (WGS) entry which is preliminary data.</text>
</comment>
<evidence type="ECO:0000313" key="8">
    <source>
        <dbReference type="Proteomes" id="UP000475385"/>
    </source>
</evidence>
<gene>
    <name evidence="7" type="ORF">G3576_10045</name>
</gene>
<dbReference type="SUPFAM" id="SSF46689">
    <property type="entry name" value="Homeodomain-like"/>
    <property type="match status" value="1"/>
</dbReference>
<keyword evidence="8" id="KW-1185">Reference proteome</keyword>
<dbReference type="SUPFAM" id="SSF48498">
    <property type="entry name" value="Tetracyclin repressor-like, C-terminal domain"/>
    <property type="match status" value="1"/>
</dbReference>
<dbReference type="Pfam" id="PF14246">
    <property type="entry name" value="TetR_C_7"/>
    <property type="match status" value="1"/>
</dbReference>
<dbReference type="InterPro" id="IPR036271">
    <property type="entry name" value="Tet_transcr_reg_TetR-rel_C_sf"/>
</dbReference>
<dbReference type="RefSeq" id="WP_164694253.1">
    <property type="nucleotide sequence ID" value="NZ_JAAIKB010000003.1"/>
</dbReference>
<dbReference type="PANTHER" id="PTHR30055">
    <property type="entry name" value="HTH-TYPE TRANSCRIPTIONAL REGULATOR RUTR"/>
    <property type="match status" value="1"/>
</dbReference>